<accession>A0AAN7B6U9</accession>
<dbReference type="GO" id="GO:0000932">
    <property type="term" value="C:P-body"/>
    <property type="evidence" value="ECO:0007669"/>
    <property type="project" value="TreeGrafter"/>
</dbReference>
<name>A0AAN7B6U9_9PEZI</name>
<feature type="compositionally biased region" description="Basic and acidic residues" evidence="1">
    <location>
        <begin position="667"/>
        <end position="676"/>
    </location>
</feature>
<sequence>MLRSSNQTGYVCWRCLRQPRFSATTWPLTSKLSQIRGLASHPNDGQAGIQFPFHGKNSRIRNQLRLWESEHPVILPAFDPTPENPIAPVNTLVERRGTHQHIVPKQPDIAPLFDGGELVDFGDGVPGLQPGDLVELSSDTARIPLLAICLGHVDGFDHFYTDNGKWFAARDIYTRFVVKKFILDPGELRAVIDAIPSTVGEERLLGELASLNIGPTRTLGESLRTRMLDFQETARHHNQVYSESLNRAGTLAGPVEKLMTLEEIAHALLPAAVAKKYPTGAGDGSSAFAPSLLYAVHRSISIYHDLVFRPLHQSDRLYHNHLYAVASEQDTKVIHDVEDTFRRAYEGLGGGQLQEQGAAHDIASRFQVFVQRAQQAIDKSRRSREWYSGGMLGPARKSLSASAFRWSRDDMKYITFLRLWAASGQIPRQSRLHWVGAAILRATQRYTQAEYLDCATGWTFLQEIGWTHPWDLPVRHSLRLPGVAVHGSEAETTAAKEQKLGPDLLASIRSDLKGTTVYCIDSEKAQDIDDGVSLEHTEKEGEYWINVHVADPASRIAHDSPLGNEAAAKSQTTYLAGYIEPMFTAEVVRDNFSLASGRPSLTFSARVNELGEILEYKITPHVLQDVVYMTPEDAAVAAGGDAASGSPFSIPSTSFEVGQPPASPTSPERKMTKPEELSELQVTDIKTLNRLAKALQDVRIRNGCIPIFTPQPRAEVSLEHTTTEVLPNGFVHCTGDPYIRIAYEEPNGSPLVSSLMQLAGNVAAKWCADRAIPIPYRAQQLADRNAERLQNFTQKVLYPKLLAGEYPTVDEMRNFRNLSGAFSLSVRPTSVASMGLDMYTKSTSPLRRYADLLVHWQIEAALLEESLRASPETADKSPKSKKHSLLPFSREALKENILPHLLLRERFSKRLANAHGNKTWILQALARAWRFGEGKEKLPETFRFTVQKIEYGNRLWGRMDWFEVECQVPVRGLEGVVNTTTEVKVGDEFIVKLTDVNVYSGYVVAQALRRAEPRT</sequence>
<comment type="caution">
    <text evidence="3">The sequence shown here is derived from an EMBL/GenBank/DDBJ whole genome shotgun (WGS) entry which is preliminary data.</text>
</comment>
<dbReference type="AlphaFoldDB" id="A0AAN7B6U9"/>
<keyword evidence="4" id="KW-1185">Reference proteome</keyword>
<dbReference type="Proteomes" id="UP001301769">
    <property type="component" value="Unassembled WGS sequence"/>
</dbReference>
<reference evidence="3" key="2">
    <citation type="submission" date="2023-05" db="EMBL/GenBank/DDBJ databases">
        <authorList>
            <consortium name="Lawrence Berkeley National Laboratory"/>
            <person name="Steindorff A."/>
            <person name="Hensen N."/>
            <person name="Bonometti L."/>
            <person name="Westerberg I."/>
            <person name="Brannstrom I.O."/>
            <person name="Guillou S."/>
            <person name="Cros-Aarteil S."/>
            <person name="Calhoun S."/>
            <person name="Haridas S."/>
            <person name="Kuo A."/>
            <person name="Mondo S."/>
            <person name="Pangilinan J."/>
            <person name="Riley R."/>
            <person name="Labutti K."/>
            <person name="Andreopoulos B."/>
            <person name="Lipzen A."/>
            <person name="Chen C."/>
            <person name="Yanf M."/>
            <person name="Daum C."/>
            <person name="Ng V."/>
            <person name="Clum A."/>
            <person name="Ohm R."/>
            <person name="Martin F."/>
            <person name="Silar P."/>
            <person name="Natvig D."/>
            <person name="Lalanne C."/>
            <person name="Gautier V."/>
            <person name="Ament-Velasquez S.L."/>
            <person name="Kruys A."/>
            <person name="Hutchinson M.I."/>
            <person name="Powell A.J."/>
            <person name="Barry K."/>
            <person name="Miller A.N."/>
            <person name="Grigoriev I.V."/>
            <person name="Debuchy R."/>
            <person name="Gladieux P."/>
            <person name="Thoren M.H."/>
            <person name="Johannesson H."/>
        </authorList>
    </citation>
    <scope>NUCLEOTIDE SEQUENCE</scope>
    <source>
        <strain evidence="3">PSN293</strain>
    </source>
</reference>
<dbReference type="SUPFAM" id="SSF50249">
    <property type="entry name" value="Nucleic acid-binding proteins"/>
    <property type="match status" value="1"/>
</dbReference>
<dbReference type="EMBL" id="MU858126">
    <property type="protein sequence ID" value="KAK4212484.1"/>
    <property type="molecule type" value="Genomic_DNA"/>
</dbReference>
<dbReference type="InterPro" id="IPR001900">
    <property type="entry name" value="RNase_II/R"/>
</dbReference>
<dbReference type="Pfam" id="PF25522">
    <property type="entry name" value="OB_cyt-4"/>
    <property type="match status" value="1"/>
</dbReference>
<dbReference type="GO" id="GO:0003723">
    <property type="term" value="F:RNA binding"/>
    <property type="evidence" value="ECO:0007669"/>
    <property type="project" value="InterPro"/>
</dbReference>
<evidence type="ECO:0000256" key="1">
    <source>
        <dbReference type="SAM" id="MobiDB-lite"/>
    </source>
</evidence>
<evidence type="ECO:0000259" key="2">
    <source>
        <dbReference type="SMART" id="SM00955"/>
    </source>
</evidence>
<organism evidence="3 4">
    <name type="scientific">Rhypophila decipiens</name>
    <dbReference type="NCBI Taxonomy" id="261697"/>
    <lineage>
        <taxon>Eukaryota</taxon>
        <taxon>Fungi</taxon>
        <taxon>Dikarya</taxon>
        <taxon>Ascomycota</taxon>
        <taxon>Pezizomycotina</taxon>
        <taxon>Sordariomycetes</taxon>
        <taxon>Sordariomycetidae</taxon>
        <taxon>Sordariales</taxon>
        <taxon>Naviculisporaceae</taxon>
        <taxon>Rhypophila</taxon>
    </lineage>
</organism>
<evidence type="ECO:0000313" key="4">
    <source>
        <dbReference type="Proteomes" id="UP001301769"/>
    </source>
</evidence>
<dbReference type="InterPro" id="IPR050180">
    <property type="entry name" value="RNR_Ribonuclease"/>
</dbReference>
<dbReference type="InterPro" id="IPR056625">
    <property type="entry name" value="SH3_CYT4"/>
</dbReference>
<protein>
    <submittedName>
        <fullName evidence="3">Mitochondrial protein cyt-4</fullName>
    </submittedName>
</protein>
<evidence type="ECO:0000313" key="3">
    <source>
        <dbReference type="EMBL" id="KAK4212484.1"/>
    </source>
</evidence>
<dbReference type="InterPro" id="IPR057912">
    <property type="entry name" value="OB_CYT4_C"/>
</dbReference>
<gene>
    <name evidence="3" type="ORF">QBC37DRAFT_318035</name>
</gene>
<feature type="domain" description="RNB" evidence="2">
    <location>
        <begin position="509"/>
        <end position="864"/>
    </location>
</feature>
<dbReference type="SMART" id="SM00955">
    <property type="entry name" value="RNB"/>
    <property type="match status" value="1"/>
</dbReference>
<dbReference type="GO" id="GO:0000175">
    <property type="term" value="F:3'-5'-RNA exonuclease activity"/>
    <property type="evidence" value="ECO:0007669"/>
    <property type="project" value="TreeGrafter"/>
</dbReference>
<dbReference type="Pfam" id="PF23214">
    <property type="entry name" value="SH3_CYT4"/>
    <property type="match status" value="1"/>
</dbReference>
<dbReference type="GO" id="GO:0006402">
    <property type="term" value="P:mRNA catabolic process"/>
    <property type="evidence" value="ECO:0007669"/>
    <property type="project" value="TreeGrafter"/>
</dbReference>
<dbReference type="InterPro" id="IPR012340">
    <property type="entry name" value="NA-bd_OB-fold"/>
</dbReference>
<reference evidence="3" key="1">
    <citation type="journal article" date="2023" name="Mol. Phylogenet. Evol.">
        <title>Genome-scale phylogeny and comparative genomics of the fungal order Sordariales.</title>
        <authorList>
            <person name="Hensen N."/>
            <person name="Bonometti L."/>
            <person name="Westerberg I."/>
            <person name="Brannstrom I.O."/>
            <person name="Guillou S."/>
            <person name="Cros-Aarteil S."/>
            <person name="Calhoun S."/>
            <person name="Haridas S."/>
            <person name="Kuo A."/>
            <person name="Mondo S."/>
            <person name="Pangilinan J."/>
            <person name="Riley R."/>
            <person name="LaButti K."/>
            <person name="Andreopoulos B."/>
            <person name="Lipzen A."/>
            <person name="Chen C."/>
            <person name="Yan M."/>
            <person name="Daum C."/>
            <person name="Ng V."/>
            <person name="Clum A."/>
            <person name="Steindorff A."/>
            <person name="Ohm R.A."/>
            <person name="Martin F."/>
            <person name="Silar P."/>
            <person name="Natvig D.O."/>
            <person name="Lalanne C."/>
            <person name="Gautier V."/>
            <person name="Ament-Velasquez S.L."/>
            <person name="Kruys A."/>
            <person name="Hutchinson M.I."/>
            <person name="Powell A.J."/>
            <person name="Barry K."/>
            <person name="Miller A.N."/>
            <person name="Grigoriev I.V."/>
            <person name="Debuchy R."/>
            <person name="Gladieux P."/>
            <person name="Hiltunen Thoren M."/>
            <person name="Johannesson H."/>
        </authorList>
    </citation>
    <scope>NUCLEOTIDE SEQUENCE</scope>
    <source>
        <strain evidence="3">PSN293</strain>
    </source>
</reference>
<dbReference type="PANTHER" id="PTHR23355:SF65">
    <property type="entry name" value="EXORIBONUCLEASE CYT-4, PUTATIVE (AFU_ORTHOLOGUE AFUA_7G01550)-RELATED"/>
    <property type="match status" value="1"/>
</dbReference>
<proteinExistence type="predicted"/>
<dbReference type="Pfam" id="PF00773">
    <property type="entry name" value="RNB"/>
    <property type="match status" value="1"/>
</dbReference>
<dbReference type="PANTHER" id="PTHR23355">
    <property type="entry name" value="RIBONUCLEASE"/>
    <property type="match status" value="1"/>
</dbReference>
<feature type="region of interest" description="Disordered" evidence="1">
    <location>
        <begin position="648"/>
        <end position="676"/>
    </location>
</feature>